<sequence length="430" mass="47694">MPPVYAIISFFSYRFFRSYTYYELIEVVYEALTLSAFMLLIIEYVAATATDHSASKALERKDKLKLPFPVAPVPSMLLAISTHKGLFLVYYEVASAAIRHHPSTDKTVVSIAGIICQAYNVLCESEGFTHFEYAYPYLSIVDFITISCKTSRLSLYGLFVFYGLTKDELKGQRPLAKFMCIKLIVIFTFYQSFVFEALEGRVIKGTAYWTETNIANGLNALAICIEMVFFALAMIWAYPATPYKKGIRTGIGRPLLDSLNFSDFAAEIWGSLKFFIDYMRGKPGARTPKRGKPNLAQAFGIEGTELFSYSQQRLPTSMSDASGYGYGYTPSASEIPMMGNKAGVRGVARTRYGYPEPGAGIEGSPDPSLQGRGRDASLDQSGENVRLTTFAPRNSIAGVYHRESDETTAEGASYPQASYPASSQSGRRQY</sequence>
<keyword evidence="3 6" id="KW-1133">Transmembrane helix</keyword>
<accession>A0A9Q5I217</accession>
<feature type="region of interest" description="Disordered" evidence="5">
    <location>
        <begin position="355"/>
        <end position="430"/>
    </location>
</feature>
<evidence type="ECO:0000256" key="1">
    <source>
        <dbReference type="ARBA" id="ARBA00004141"/>
    </source>
</evidence>
<organism evidence="7 8">
    <name type="scientific">Sanghuangporus baumii</name>
    <name type="common">Phellinus baumii</name>
    <dbReference type="NCBI Taxonomy" id="108892"/>
    <lineage>
        <taxon>Eukaryota</taxon>
        <taxon>Fungi</taxon>
        <taxon>Dikarya</taxon>
        <taxon>Basidiomycota</taxon>
        <taxon>Agaricomycotina</taxon>
        <taxon>Agaricomycetes</taxon>
        <taxon>Hymenochaetales</taxon>
        <taxon>Hymenochaetaceae</taxon>
        <taxon>Sanghuangporus</taxon>
    </lineage>
</organism>
<dbReference type="OrthoDB" id="5348404at2759"/>
<evidence type="ECO:0000313" key="8">
    <source>
        <dbReference type="Proteomes" id="UP000757232"/>
    </source>
</evidence>
<evidence type="ECO:0000256" key="4">
    <source>
        <dbReference type="ARBA" id="ARBA00023136"/>
    </source>
</evidence>
<protein>
    <submittedName>
        <fullName evidence="7">DUF300-domain-containing protein</fullName>
    </submittedName>
</protein>
<keyword evidence="2 6" id="KW-0812">Transmembrane</keyword>
<feature type="transmembrane region" description="Helical" evidence="6">
    <location>
        <begin position="214"/>
        <end position="238"/>
    </location>
</feature>
<keyword evidence="8" id="KW-1185">Reference proteome</keyword>
<reference evidence="7" key="1">
    <citation type="submission" date="2016-06" db="EMBL/GenBank/DDBJ databases">
        <title>Draft Genome sequence of the fungus Inonotus baumii.</title>
        <authorList>
            <person name="Zhu H."/>
            <person name="Lin W."/>
        </authorList>
    </citation>
    <scope>NUCLEOTIDE SEQUENCE</scope>
    <source>
        <strain evidence="7">821</strain>
    </source>
</reference>
<evidence type="ECO:0000313" key="7">
    <source>
        <dbReference type="EMBL" id="OCB90250.1"/>
    </source>
</evidence>
<dbReference type="AlphaFoldDB" id="A0A9Q5I217"/>
<evidence type="ECO:0000256" key="3">
    <source>
        <dbReference type="ARBA" id="ARBA00022989"/>
    </source>
</evidence>
<comment type="subcellular location">
    <subcellularLocation>
        <location evidence="1">Membrane</location>
        <topology evidence="1">Multi-pass membrane protein</topology>
    </subcellularLocation>
</comment>
<gene>
    <name evidence="7" type="ORF">A7U60_g2539</name>
</gene>
<dbReference type="PANTHER" id="PTHR23423">
    <property type="entry name" value="ORGANIC SOLUTE TRANSPORTER-RELATED"/>
    <property type="match status" value="1"/>
</dbReference>
<dbReference type="Proteomes" id="UP000757232">
    <property type="component" value="Unassembled WGS sequence"/>
</dbReference>
<dbReference type="InterPro" id="IPR005178">
    <property type="entry name" value="Ostalpha/TMEM184C"/>
</dbReference>
<feature type="compositionally biased region" description="Low complexity" evidence="5">
    <location>
        <begin position="412"/>
        <end position="430"/>
    </location>
</feature>
<evidence type="ECO:0000256" key="2">
    <source>
        <dbReference type="ARBA" id="ARBA00022692"/>
    </source>
</evidence>
<feature type="compositionally biased region" description="Polar residues" evidence="5">
    <location>
        <begin position="378"/>
        <end position="387"/>
    </location>
</feature>
<dbReference type="EMBL" id="LNZH02000138">
    <property type="protein sequence ID" value="OCB90250.1"/>
    <property type="molecule type" value="Genomic_DNA"/>
</dbReference>
<dbReference type="Pfam" id="PF03619">
    <property type="entry name" value="Solute_trans_a"/>
    <property type="match status" value="1"/>
</dbReference>
<name>A0A9Q5I217_SANBA</name>
<keyword evidence="4 6" id="KW-0472">Membrane</keyword>
<comment type="caution">
    <text evidence="7">The sequence shown here is derived from an EMBL/GenBank/DDBJ whole genome shotgun (WGS) entry which is preliminary data.</text>
</comment>
<evidence type="ECO:0000256" key="6">
    <source>
        <dbReference type="SAM" id="Phobius"/>
    </source>
</evidence>
<proteinExistence type="predicted"/>
<feature type="transmembrane region" description="Helical" evidence="6">
    <location>
        <begin position="27"/>
        <end position="47"/>
    </location>
</feature>
<evidence type="ECO:0000256" key="5">
    <source>
        <dbReference type="SAM" id="MobiDB-lite"/>
    </source>
</evidence>
<dbReference type="SMART" id="SM01417">
    <property type="entry name" value="Solute_trans_a"/>
    <property type="match status" value="1"/>
</dbReference>
<dbReference type="GO" id="GO:0016020">
    <property type="term" value="C:membrane"/>
    <property type="evidence" value="ECO:0007669"/>
    <property type="project" value="UniProtKB-SubCell"/>
</dbReference>